<dbReference type="InterPro" id="IPR050418">
    <property type="entry name" value="D-iso_2-hydroxyacid_DH_PdxB"/>
</dbReference>
<dbReference type="OrthoDB" id="9777288at2"/>
<dbReference type="KEGG" id="cts:Ctha_2312"/>
<proteinExistence type="inferred from homology"/>
<dbReference type="Pfam" id="PF00389">
    <property type="entry name" value="2-Hacid_dh"/>
    <property type="match status" value="1"/>
</dbReference>
<dbReference type="PANTHER" id="PTHR43761:SF1">
    <property type="entry name" value="D-ISOMER SPECIFIC 2-HYDROXYACID DEHYDROGENASE CATALYTIC DOMAIN-CONTAINING PROTEIN-RELATED"/>
    <property type="match status" value="1"/>
</dbReference>
<keyword evidence="2 4" id="KW-0560">Oxidoreductase</keyword>
<evidence type="ECO:0000256" key="1">
    <source>
        <dbReference type="ARBA" id="ARBA00005854"/>
    </source>
</evidence>
<dbReference type="Proteomes" id="UP000001208">
    <property type="component" value="Chromosome"/>
</dbReference>
<evidence type="ECO:0000313" key="8">
    <source>
        <dbReference type="Proteomes" id="UP000001208"/>
    </source>
</evidence>
<dbReference type="Gene3D" id="3.40.50.720">
    <property type="entry name" value="NAD(P)-binding Rossmann-like Domain"/>
    <property type="match status" value="2"/>
</dbReference>
<dbReference type="HOGENOM" id="CLU_019796_1_3_10"/>
<evidence type="ECO:0000259" key="5">
    <source>
        <dbReference type="Pfam" id="PF00389"/>
    </source>
</evidence>
<dbReference type="EMBL" id="CP001100">
    <property type="protein sequence ID" value="ACF14763.1"/>
    <property type="molecule type" value="Genomic_DNA"/>
</dbReference>
<dbReference type="InterPro" id="IPR029753">
    <property type="entry name" value="D-isomer_DH_CS"/>
</dbReference>
<dbReference type="SUPFAM" id="SSF51735">
    <property type="entry name" value="NAD(P)-binding Rossmann-fold domains"/>
    <property type="match status" value="1"/>
</dbReference>
<keyword evidence="3" id="KW-0520">NAD</keyword>
<evidence type="ECO:0000256" key="3">
    <source>
        <dbReference type="ARBA" id="ARBA00023027"/>
    </source>
</evidence>
<dbReference type="InterPro" id="IPR006140">
    <property type="entry name" value="D-isomer_DH_NAD-bd"/>
</dbReference>
<evidence type="ECO:0000256" key="2">
    <source>
        <dbReference type="ARBA" id="ARBA00023002"/>
    </source>
</evidence>
<dbReference type="PROSITE" id="PS00670">
    <property type="entry name" value="D_2_HYDROXYACID_DH_2"/>
    <property type="match status" value="1"/>
</dbReference>
<dbReference type="SUPFAM" id="SSF52283">
    <property type="entry name" value="Formate/glycerate dehydrogenase catalytic domain-like"/>
    <property type="match status" value="1"/>
</dbReference>
<evidence type="ECO:0000313" key="7">
    <source>
        <dbReference type="EMBL" id="ACF14763.1"/>
    </source>
</evidence>
<feature type="domain" description="D-isomer specific 2-hydroxyacid dehydrogenase NAD-binding" evidence="6">
    <location>
        <begin position="120"/>
        <end position="285"/>
    </location>
</feature>
<dbReference type="NCBIfam" id="NF006263">
    <property type="entry name" value="PRK08410.1"/>
    <property type="match status" value="1"/>
</dbReference>
<dbReference type="InterPro" id="IPR036291">
    <property type="entry name" value="NAD(P)-bd_dom_sf"/>
</dbReference>
<dbReference type="STRING" id="517418.Ctha_2312"/>
<dbReference type="InterPro" id="IPR006139">
    <property type="entry name" value="D-isomer_2_OHA_DH_cat_dom"/>
</dbReference>
<protein>
    <submittedName>
        <fullName evidence="7">D-isomer specific 2-hydroxyacid dehydrogenase NAD-binding</fullName>
    </submittedName>
</protein>
<gene>
    <name evidence="7" type="ordered locus">Ctha_2312</name>
</gene>
<evidence type="ECO:0000259" key="6">
    <source>
        <dbReference type="Pfam" id="PF02826"/>
    </source>
</evidence>
<dbReference type="RefSeq" id="WP_012500845.1">
    <property type="nucleotide sequence ID" value="NC_011026.1"/>
</dbReference>
<comment type="similarity">
    <text evidence="1 4">Belongs to the D-isomer specific 2-hydroxyacid dehydrogenase family.</text>
</comment>
<evidence type="ECO:0000256" key="4">
    <source>
        <dbReference type="RuleBase" id="RU003719"/>
    </source>
</evidence>
<dbReference type="GO" id="GO:0051287">
    <property type="term" value="F:NAD binding"/>
    <property type="evidence" value="ECO:0007669"/>
    <property type="project" value="InterPro"/>
</dbReference>
<reference evidence="7 8" key="1">
    <citation type="submission" date="2008-06" db="EMBL/GenBank/DDBJ databases">
        <title>Complete sequence of Chloroherpeton thalassium ATCC 35110.</title>
        <authorList>
            <consortium name="US DOE Joint Genome Institute"/>
            <person name="Lucas S."/>
            <person name="Copeland A."/>
            <person name="Lapidus A."/>
            <person name="Glavina del Rio T."/>
            <person name="Dalin E."/>
            <person name="Tice H."/>
            <person name="Bruce D."/>
            <person name="Goodwin L."/>
            <person name="Pitluck S."/>
            <person name="Schmutz J."/>
            <person name="Larimer F."/>
            <person name="Land M."/>
            <person name="Hauser L."/>
            <person name="Kyrpides N."/>
            <person name="Mikhailova N."/>
            <person name="Liu Z."/>
            <person name="Li T."/>
            <person name="Zhao F."/>
            <person name="Overmann J."/>
            <person name="Bryant D.A."/>
            <person name="Richardson P."/>
        </authorList>
    </citation>
    <scope>NUCLEOTIDE SEQUENCE [LARGE SCALE GENOMIC DNA]</scope>
    <source>
        <strain evidence="8">ATCC 35110 / GB-78</strain>
    </source>
</reference>
<organism evidence="7 8">
    <name type="scientific">Chloroherpeton thalassium (strain ATCC 35110 / GB-78)</name>
    <dbReference type="NCBI Taxonomy" id="517418"/>
    <lineage>
        <taxon>Bacteria</taxon>
        <taxon>Pseudomonadati</taxon>
        <taxon>Chlorobiota</taxon>
        <taxon>Chlorobiia</taxon>
        <taxon>Chlorobiales</taxon>
        <taxon>Chloroherpetonaceae</taxon>
        <taxon>Chloroherpeton</taxon>
    </lineage>
</organism>
<name>B3QWK3_CHLT3</name>
<accession>B3QWK3</accession>
<sequence>MKIVLLDAATLGSDISLSAIEKFGSLISYPQTKPNETAGRIEDADIVITNKVVINDELMNQSRALKLICVAATGMNNIDLEAAQKRHISVKNVAGYSTESVVQSTFSHVFYLLNQQAYYDNYGKNRWHHSRIFTHLSRPFFEITGKRWGIIGLGAIGRRVAEIAAAFGCEVVYFSTSGKNRTADFKQVGLDELFKTCHIVSIHAPLNPQTLNLIGEKQLQLLQPQAVVVNVGRGGIIDEPALAKALDERPIYAGLDVISTEPISPTNPLLKVTHKERLCITPHMAWTSVEARQRLIEGIAKNIEVWLAKDERFFR</sequence>
<dbReference type="eggNOG" id="COG1052">
    <property type="taxonomic scope" value="Bacteria"/>
</dbReference>
<keyword evidence="8" id="KW-1185">Reference proteome</keyword>
<dbReference type="GO" id="GO:0016616">
    <property type="term" value="F:oxidoreductase activity, acting on the CH-OH group of donors, NAD or NADP as acceptor"/>
    <property type="evidence" value="ECO:0007669"/>
    <property type="project" value="InterPro"/>
</dbReference>
<feature type="domain" description="D-isomer specific 2-hydroxyacid dehydrogenase catalytic" evidence="5">
    <location>
        <begin position="26"/>
        <end position="309"/>
    </location>
</feature>
<dbReference type="PANTHER" id="PTHR43761">
    <property type="entry name" value="D-ISOMER SPECIFIC 2-HYDROXYACID DEHYDROGENASE FAMILY PROTEIN (AFU_ORTHOLOGUE AFUA_1G13630)"/>
    <property type="match status" value="1"/>
</dbReference>
<dbReference type="AlphaFoldDB" id="B3QWK3"/>
<dbReference type="Pfam" id="PF02826">
    <property type="entry name" value="2-Hacid_dh_C"/>
    <property type="match status" value="1"/>
</dbReference>